<evidence type="ECO:0000259" key="2">
    <source>
        <dbReference type="Pfam" id="PF07969"/>
    </source>
</evidence>
<dbReference type="InterPro" id="IPR032466">
    <property type="entry name" value="Metal_Hydrolase"/>
</dbReference>
<sequence>MQNSVKAILIYLLTSMACFSHTTMAAEQADIVFMNGQIETLNTKQPKANAVAIKDEKFIAIGSDQKIKGYIGANTQVINLKQKLVVPGFVDAHTHPMETIWLKEVWVDARYPGTPSVKQALLNIATRVKATPKDEWIYVAGVSASENKFIEKRLPTKTELDQVAPNNPVIMANGAHMAIANSAALSKMGIKKGVTKLRHGAGVLADKDGEPNGVITDGMGDIPGSPTPQEIARYYATDIAKFWNSYGFTSVMAITPAAAIPIMQSVSISTPMPNIRYTASVWAAPNGEGMPKDLSVFEMPAKANPAYYRFAAIKAWVDGENDCRTGFMYEPYVGVQDTDPPGGKGTLVTNQSLATQFASLANQNNKISMLHCSGDAAADIGLNAYESISKTQASNTIKRIEHFGMFQLTPEQLKRSIALKKNNFHLSSQPIWLLELVNADYENMGTARAKTGYQFRTMINAGLEPAASTDMTGIYLGNIDPFKAIYATVTRQSDMGVFEPLEAISVRDALKMWTIWPAKSVGEDKVKGSIEIGKYADMAVLSDNIFTIPKNALKDAKASMTIVGGRIVYKVE</sequence>
<reference evidence="3" key="1">
    <citation type="submission" date="2022-11" db="EMBL/GenBank/DDBJ databases">
        <title>Complete Genome Sequences of three Polynucleobacter sp. Subcluster PnecC Strains KF022, KF023, and KF032 Isolated from a Shallow Eutrophic Lake in Japan.</title>
        <authorList>
            <person name="Ogata Y."/>
            <person name="Watanabe K."/>
            <person name="Takemine S."/>
            <person name="Shindo C."/>
            <person name="Kurokawa R."/>
            <person name="Suda W."/>
        </authorList>
    </citation>
    <scope>NUCLEOTIDE SEQUENCE</scope>
    <source>
        <strain evidence="3">KF023</strain>
    </source>
</reference>
<dbReference type="PROSITE" id="PS51257">
    <property type="entry name" value="PROKAR_LIPOPROTEIN"/>
    <property type="match status" value="1"/>
</dbReference>
<feature type="chain" id="PRO_5038745054" description="Amidohydrolase 3 domain-containing protein" evidence="1">
    <location>
        <begin position="26"/>
        <end position="572"/>
    </location>
</feature>
<dbReference type="InterPro" id="IPR033932">
    <property type="entry name" value="YtcJ-like"/>
</dbReference>
<feature type="signal peptide" evidence="1">
    <location>
        <begin position="1"/>
        <end position="25"/>
    </location>
</feature>
<evidence type="ECO:0000256" key="1">
    <source>
        <dbReference type="SAM" id="SignalP"/>
    </source>
</evidence>
<name>A0A9C7CED2_9BURK</name>
<dbReference type="PANTHER" id="PTHR22642:SF2">
    <property type="entry name" value="PROTEIN LONG AFTER FAR-RED 3"/>
    <property type="match status" value="1"/>
</dbReference>
<evidence type="ECO:0000313" key="3">
    <source>
        <dbReference type="EMBL" id="BDT77720.1"/>
    </source>
</evidence>
<dbReference type="GO" id="GO:0016810">
    <property type="term" value="F:hydrolase activity, acting on carbon-nitrogen (but not peptide) bonds"/>
    <property type="evidence" value="ECO:0007669"/>
    <property type="project" value="InterPro"/>
</dbReference>
<dbReference type="SUPFAM" id="SSF51338">
    <property type="entry name" value="Composite domain of metallo-dependent hydrolases"/>
    <property type="match status" value="1"/>
</dbReference>
<accession>A0A9C7CED2</accession>
<dbReference type="InterPro" id="IPR013108">
    <property type="entry name" value="Amidohydro_3"/>
</dbReference>
<dbReference type="AlphaFoldDB" id="A0A9C7CED2"/>
<dbReference type="EMBL" id="AP026973">
    <property type="protein sequence ID" value="BDT77720.1"/>
    <property type="molecule type" value="Genomic_DNA"/>
</dbReference>
<gene>
    <name evidence="3" type="ORF">PKF023_15230</name>
</gene>
<dbReference type="Proteomes" id="UP001211097">
    <property type="component" value="Chromosome"/>
</dbReference>
<dbReference type="Gene3D" id="2.30.40.10">
    <property type="entry name" value="Urease, subunit C, domain 1"/>
    <property type="match status" value="1"/>
</dbReference>
<protein>
    <recommendedName>
        <fullName evidence="2">Amidohydrolase 3 domain-containing protein</fullName>
    </recommendedName>
</protein>
<keyword evidence="1" id="KW-0732">Signal</keyword>
<feature type="domain" description="Amidohydrolase 3" evidence="2">
    <location>
        <begin position="76"/>
        <end position="569"/>
    </location>
</feature>
<proteinExistence type="predicted"/>
<dbReference type="PANTHER" id="PTHR22642">
    <property type="entry name" value="IMIDAZOLONEPROPIONASE"/>
    <property type="match status" value="1"/>
</dbReference>
<organism evidence="3">
    <name type="scientific">Polynucleobacter yangtzensis</name>
    <dbReference type="NCBI Taxonomy" id="1743159"/>
    <lineage>
        <taxon>Bacteria</taxon>
        <taxon>Pseudomonadati</taxon>
        <taxon>Pseudomonadota</taxon>
        <taxon>Betaproteobacteria</taxon>
        <taxon>Burkholderiales</taxon>
        <taxon>Burkholderiaceae</taxon>
        <taxon>Polynucleobacter</taxon>
    </lineage>
</organism>
<dbReference type="InterPro" id="IPR011059">
    <property type="entry name" value="Metal-dep_hydrolase_composite"/>
</dbReference>
<dbReference type="Gene3D" id="3.20.20.140">
    <property type="entry name" value="Metal-dependent hydrolases"/>
    <property type="match status" value="1"/>
</dbReference>
<dbReference type="KEGG" id="pyt:PKF023_15230"/>
<dbReference type="SUPFAM" id="SSF51556">
    <property type="entry name" value="Metallo-dependent hydrolases"/>
    <property type="match status" value="1"/>
</dbReference>
<dbReference type="CDD" id="cd01300">
    <property type="entry name" value="YtcJ_like"/>
    <property type="match status" value="1"/>
</dbReference>
<dbReference type="RefSeq" id="WP_281742165.1">
    <property type="nucleotide sequence ID" value="NZ_AP026973.1"/>
</dbReference>
<dbReference type="Gene3D" id="3.10.310.70">
    <property type="match status" value="1"/>
</dbReference>
<dbReference type="Pfam" id="PF07969">
    <property type="entry name" value="Amidohydro_3"/>
    <property type="match status" value="1"/>
</dbReference>